<dbReference type="Proteomes" id="UP000178666">
    <property type="component" value="Chromosome"/>
</dbReference>
<dbReference type="KEGG" id="aaci:ASQ49_13980"/>
<gene>
    <name evidence="2" type="ORF">A8L58_02425</name>
    <name evidence="1" type="ORF">AXH35_00955</name>
</gene>
<dbReference type="EMBL" id="CP014352">
    <property type="protein sequence ID" value="AMS06908.1"/>
    <property type="molecule type" value="Genomic_DNA"/>
</dbReference>
<dbReference type="PANTHER" id="PTHR37417">
    <property type="entry name" value="67 KDA MYOSIN-CROSS-REACTIVE ANTIGEN FAMILY PROTEIN (AFU_ORTHOLOGUE AFUA_5G09970)"/>
    <property type="match status" value="1"/>
</dbReference>
<dbReference type="GO" id="GO:0071949">
    <property type="term" value="F:FAD binding"/>
    <property type="evidence" value="ECO:0007669"/>
    <property type="project" value="InterPro"/>
</dbReference>
<reference evidence="2 4" key="1">
    <citation type="journal article" date="2016" name="Plant Dis.">
        <title>Improved production of propionic acid using genome shuffling.</title>
        <authorList>
            <person name="Luna-Flores C.H."/>
            <person name="Palfreyman R.W."/>
            <person name="Kromer J.O."/>
            <person name="Nielsen L.K."/>
            <person name="Marcellin E."/>
        </authorList>
    </citation>
    <scope>NUCLEOTIDE SEQUENCE [LARGE SCALE GENOMIC DNA]</scope>
    <source>
        <strain evidence="2 4">F3E8</strain>
    </source>
</reference>
<protein>
    <submittedName>
        <fullName evidence="1">Oleate hydratase</fullName>
    </submittedName>
</protein>
<evidence type="ECO:0000313" key="4">
    <source>
        <dbReference type="Proteomes" id="UP000178666"/>
    </source>
</evidence>
<dbReference type="GO" id="GO:0006631">
    <property type="term" value="P:fatty acid metabolic process"/>
    <property type="evidence" value="ECO:0007669"/>
    <property type="project" value="InterPro"/>
</dbReference>
<dbReference type="GO" id="GO:0050151">
    <property type="term" value="F:oleate hydratase activity"/>
    <property type="evidence" value="ECO:0007669"/>
    <property type="project" value="InterPro"/>
</dbReference>
<dbReference type="Gene3D" id="3.50.50.60">
    <property type="entry name" value="FAD/NAD(P)-binding domain"/>
    <property type="match status" value="3"/>
</dbReference>
<dbReference type="AlphaFoldDB" id="A0A142KLC0"/>
<dbReference type="NCBIfam" id="NF010584">
    <property type="entry name" value="PRK13977.1"/>
    <property type="match status" value="1"/>
</dbReference>
<dbReference type="InterPro" id="IPR036188">
    <property type="entry name" value="FAD/NAD-bd_sf"/>
</dbReference>
<evidence type="ECO:0000313" key="1">
    <source>
        <dbReference type="EMBL" id="AMS06908.1"/>
    </source>
</evidence>
<proteinExistence type="predicted"/>
<evidence type="ECO:0000313" key="3">
    <source>
        <dbReference type="Proteomes" id="UP000075221"/>
    </source>
</evidence>
<dbReference type="Pfam" id="PF06100">
    <property type="entry name" value="MCRA"/>
    <property type="match status" value="1"/>
</dbReference>
<dbReference type="OrthoDB" id="4540221at2"/>
<dbReference type="PANTHER" id="PTHR37417:SF3">
    <property type="entry name" value="MYOSIN-CROSSREACTIVE PROTEIN"/>
    <property type="match status" value="1"/>
</dbReference>
<dbReference type="EMBL" id="CP015970">
    <property type="protein sequence ID" value="AOZ48086.1"/>
    <property type="molecule type" value="Genomic_DNA"/>
</dbReference>
<name>A0A142KLC0_9ACTN</name>
<reference evidence="1 3" key="2">
    <citation type="submission" date="2016-02" db="EMBL/GenBank/DDBJ databases">
        <title>Complete Genome Sequence of Propionibacterium acidipropionici ATCC 55737.</title>
        <authorList>
            <person name="Luna Flores C.H."/>
            <person name="Nielsen L.K."/>
            <person name="Marcellin E."/>
        </authorList>
    </citation>
    <scope>NUCLEOTIDE SEQUENCE [LARGE SCALE GENOMIC DNA]</scope>
    <source>
        <strain evidence="1 3">ATCC 55737</strain>
    </source>
</reference>
<dbReference type="InterPro" id="IPR010354">
    <property type="entry name" value="Oleate_hydratase"/>
</dbReference>
<keyword evidence="4" id="KW-1185">Reference proteome</keyword>
<dbReference type="SUPFAM" id="SSF51905">
    <property type="entry name" value="FAD/NAD(P)-binding domain"/>
    <property type="match status" value="1"/>
</dbReference>
<accession>A0A142KLC0</accession>
<dbReference type="GeneID" id="88086114"/>
<organism evidence="1 3">
    <name type="scientific">Acidipropionibacterium acidipropionici</name>
    <dbReference type="NCBI Taxonomy" id="1748"/>
    <lineage>
        <taxon>Bacteria</taxon>
        <taxon>Bacillati</taxon>
        <taxon>Actinomycetota</taxon>
        <taxon>Actinomycetes</taxon>
        <taxon>Propionibacteriales</taxon>
        <taxon>Propionibacteriaceae</taxon>
        <taxon>Acidipropionibacterium</taxon>
    </lineage>
</organism>
<evidence type="ECO:0000313" key="2">
    <source>
        <dbReference type="EMBL" id="AOZ48086.1"/>
    </source>
</evidence>
<dbReference type="Proteomes" id="UP000075221">
    <property type="component" value="Chromosome"/>
</dbReference>
<dbReference type="RefSeq" id="WP_028701800.1">
    <property type="nucleotide sequence ID" value="NZ_CP013126.1"/>
</dbReference>
<sequence>MTNFQTVYQRSFPVSPDGDPYVQNDLGLYTHNHPVPPADVATRRAYLVGSGIGSLIAAAYLVRDGQMPGENITILEELAVPGGAFDGSGDTEKGFIARGGREMGQHFECFWDIMKDIPALEMPAPYTVLDEFRITNENDPNRNPCRIINHQGHRRDAYRMGLNRKGQLAVLKLLFARESDTYYKSIEDWFDEDFLHSTFYTLWKTMFAFEQWQSLTEMKRYMHRFLQYMPGFSDLSCLRFSKYNQNDSFVVPLVRWLKDQGVVFRYDCLVHDLEMTITAHRKVVDAVLVRHGDGTEERIGVTDRDVVLVTNGSLTECTGYGDMDQAAPYNTDELAGWELWRNLAKKSAVFGRPDVFCADPDKTVWESISFNFIGADHPFLRKIKELTGNDPLSGRTVTGGIITVEDSSWCISLTMNRQPQFHGQPEDWGVAWAYGLYPFAVGDCVGKPMLECTGEEILKEYCYHFGLLDQFEEIRSRTKVRLATMPYITAFFMPRGKGDRPEVIPDGCVNLGFLGQFVETPDDCVFTTEGSARTAMMAVYGLLDLDRDVPPIWPAQYDIRALLASAKTLNNGTLPGGRLLARLLKGSYYEDILPS</sequence>